<comment type="caution">
    <text evidence="2">The sequence shown here is derived from an EMBL/GenBank/DDBJ whole genome shotgun (WGS) entry which is preliminary data.</text>
</comment>
<evidence type="ECO:0000256" key="1">
    <source>
        <dbReference type="SAM" id="MobiDB-lite"/>
    </source>
</evidence>
<feature type="region of interest" description="Disordered" evidence="1">
    <location>
        <begin position="561"/>
        <end position="617"/>
    </location>
</feature>
<reference evidence="2 3" key="1">
    <citation type="submission" date="2020-04" db="EMBL/GenBank/DDBJ databases">
        <title>Perkinsus chesapeaki whole genome sequence.</title>
        <authorList>
            <person name="Bogema D.R."/>
        </authorList>
    </citation>
    <scope>NUCLEOTIDE SEQUENCE [LARGE SCALE GENOMIC DNA]</scope>
    <source>
        <strain evidence="2">ATCC PRA-425</strain>
    </source>
</reference>
<dbReference type="EMBL" id="JAAPAO010000827">
    <property type="protein sequence ID" value="KAF4653364.1"/>
    <property type="molecule type" value="Genomic_DNA"/>
</dbReference>
<feature type="compositionally biased region" description="Basic and acidic residues" evidence="1">
    <location>
        <begin position="604"/>
        <end position="617"/>
    </location>
</feature>
<evidence type="ECO:0000313" key="2">
    <source>
        <dbReference type="EMBL" id="KAF4653364.1"/>
    </source>
</evidence>
<organism evidence="2 3">
    <name type="scientific">Perkinsus chesapeaki</name>
    <name type="common">Clam parasite</name>
    <name type="synonym">Perkinsus andrewsi</name>
    <dbReference type="NCBI Taxonomy" id="330153"/>
    <lineage>
        <taxon>Eukaryota</taxon>
        <taxon>Sar</taxon>
        <taxon>Alveolata</taxon>
        <taxon>Perkinsozoa</taxon>
        <taxon>Perkinsea</taxon>
        <taxon>Perkinsida</taxon>
        <taxon>Perkinsidae</taxon>
        <taxon>Perkinsus</taxon>
    </lineage>
</organism>
<accession>A0A7J6L2I0</accession>
<gene>
    <name evidence="2" type="ORF">FOL47_010563</name>
</gene>
<sequence length="617" mass="65742">MMVQRGEGGIPPYCGPRIPQESVQELLLKMKRDSNHTEIMKRYDSVVIVEEILRRGDALTKDHLRQLLTCLAASKRAASVDAPNQMVPIKVNQMIFKLSRSVFSDLFKAALADLSPEDHSTLGLAHSSGLDAADAAVRNLPSFTAVIKSGHSEGIIQPQDRSLWIPSTVLKKGTGCEVHDALEHASRSTGTDCLAARAGYSRVDERSAVTMAVRLLRSNGGIRTGNELDLVGSLEVVLWLLDHWPHLDVMGTVELAPRQLVPALIKAAGASTMTWRKVQKIFASFLDRVPPEAPSSSALDKLWSLGLSKICNAVCNGWPEDRLCAVRIILDILRTSSRLPRYFVEGVIEGWRTDEALPALMEASDSADSRDTGAAIRSAASDALCLIRDHIGAAAFEDLSLLYAQPRRVPTAGRTDPASSRPTSRARYLLGTGSSLSDRLAIAAQQQYGGGKSSLFRNVGNSILASRNGTGQLGSAQPYPLPAVGQRPPSNASGSNYSCPAKLGPASRASTRSGSGVGVFSQESPIAGRPRLPSRRVLSAGDHGRLAMHLDGCGSDASSVISGNGCAPRPLRRTRPAAGLTEGEPSLLETIKSSEGGASSEVSTARDAKAVVEEDNL</sequence>
<feature type="compositionally biased region" description="Polar residues" evidence="1">
    <location>
        <begin position="591"/>
        <end position="603"/>
    </location>
</feature>
<evidence type="ECO:0000313" key="3">
    <source>
        <dbReference type="Proteomes" id="UP000591131"/>
    </source>
</evidence>
<protein>
    <submittedName>
        <fullName evidence="2">Uncharacterized protein</fullName>
    </submittedName>
</protein>
<proteinExistence type="predicted"/>
<dbReference type="AlphaFoldDB" id="A0A7J6L2I0"/>
<dbReference type="OrthoDB" id="10510851at2759"/>
<dbReference type="Proteomes" id="UP000591131">
    <property type="component" value="Unassembled WGS sequence"/>
</dbReference>
<feature type="region of interest" description="Disordered" evidence="1">
    <location>
        <begin position="469"/>
        <end position="530"/>
    </location>
</feature>
<name>A0A7J6L2I0_PERCH</name>
<feature type="compositionally biased region" description="Polar residues" evidence="1">
    <location>
        <begin position="488"/>
        <end position="498"/>
    </location>
</feature>
<keyword evidence="3" id="KW-1185">Reference proteome</keyword>